<dbReference type="EMBL" id="JBEXAE010000007">
    <property type="protein sequence ID" value="MET6991719.1"/>
    <property type="molecule type" value="Genomic_DNA"/>
</dbReference>
<feature type="domain" description="Letm1 RBD" evidence="1">
    <location>
        <begin position="339"/>
        <end position="391"/>
    </location>
</feature>
<reference evidence="2 3" key="1">
    <citation type="submission" date="2024-07" db="EMBL/GenBank/DDBJ databases">
        <title>The genome sequence of type strain Sediminicola arcticus GDMCC 1.2805.</title>
        <authorList>
            <person name="Liu Y."/>
        </authorList>
    </citation>
    <scope>NUCLEOTIDE SEQUENCE [LARGE SCALE GENOMIC DNA]</scope>
    <source>
        <strain evidence="2 3">GDMCC 1.2805</strain>
    </source>
</reference>
<evidence type="ECO:0000313" key="2">
    <source>
        <dbReference type="EMBL" id="MET6991719.1"/>
    </source>
</evidence>
<organism evidence="2 3">
    <name type="scientific">Sediminicola arcticus</name>
    <dbReference type="NCBI Taxonomy" id="1574308"/>
    <lineage>
        <taxon>Bacteria</taxon>
        <taxon>Pseudomonadati</taxon>
        <taxon>Bacteroidota</taxon>
        <taxon>Flavobacteriia</taxon>
        <taxon>Flavobacteriales</taxon>
        <taxon>Flavobacteriaceae</taxon>
        <taxon>Sediminicola</taxon>
    </lineage>
</organism>
<dbReference type="InterPro" id="IPR033122">
    <property type="entry name" value="LETM1-like_RBD"/>
</dbReference>
<dbReference type="NCBIfam" id="NF040639">
    <property type="entry name" value="LETM1_rel_film"/>
    <property type="match status" value="1"/>
</dbReference>
<keyword evidence="3" id="KW-1185">Reference proteome</keyword>
<name>A0ABV2SX28_9FLAO</name>
<comment type="caution">
    <text evidence="2">The sequence shown here is derived from an EMBL/GenBank/DDBJ whole genome shotgun (WGS) entry which is preliminary data.</text>
</comment>
<sequence length="394" mass="45334">MNPSSSGWIDKFGSLVKNKPHLYHNFDELYGDLKTCGFIYGINISVPKFIAAEHHLTEDENAKVNLLTALYFTYVFEIKKPDFKEFLESIFKYYQLLEVSQISFLNKILTGKKTSSQLEKLIDSRVYLEDNMISKTFNSIITNSLLFIDTLTFKRYLQGEVDVKKHAQDLEHITINLTYHTLNSKEKNKNDERLAQLFASSLSFIDGQKDNFDGSYRDRLNSQFSVQENQYFLDVSCLTVWEDFSLEYKESIFIYGIGKDLGFDYGNIAESLEDVTTFFQLNANIIPHLKDHNLAVQFYESMSKIVNKLILRNSKRLLKELSESKELVALLSKSTMRDLTPEEKKKVQGQLIDICKSIPSLAIFILPGGAVLLPIFIKLIPKLLPSAFDENRVD</sequence>
<evidence type="ECO:0000313" key="3">
    <source>
        <dbReference type="Proteomes" id="UP001549799"/>
    </source>
</evidence>
<dbReference type="Proteomes" id="UP001549799">
    <property type="component" value="Unassembled WGS sequence"/>
</dbReference>
<proteinExistence type="predicted"/>
<accession>A0ABV2SX28</accession>
<dbReference type="RefSeq" id="WP_354616264.1">
    <property type="nucleotide sequence ID" value="NZ_JBEXAE010000007.1"/>
</dbReference>
<gene>
    <name evidence="2" type="ORF">ABXZ36_13795</name>
</gene>
<dbReference type="Pfam" id="PF07766">
    <property type="entry name" value="LETM1_RBD"/>
    <property type="match status" value="1"/>
</dbReference>
<evidence type="ECO:0000259" key="1">
    <source>
        <dbReference type="Pfam" id="PF07766"/>
    </source>
</evidence>
<protein>
    <submittedName>
        <fullName evidence="2">LETM1-related biofilm-associated protein</fullName>
    </submittedName>
</protein>